<evidence type="ECO:0000256" key="7">
    <source>
        <dbReference type="SAM" id="Phobius"/>
    </source>
</evidence>
<reference evidence="8" key="1">
    <citation type="journal article" date="2023" name="bioRxiv">
        <title>Scaffold-level genome assemblies of two parasitoid biocontrol wasps reveal the parthenogenesis mechanism and an associated novel virus.</title>
        <authorList>
            <person name="Inwood S."/>
            <person name="Skelly J."/>
            <person name="Guhlin J."/>
            <person name="Harrop T."/>
            <person name="Goldson S."/>
            <person name="Dearden P."/>
        </authorList>
    </citation>
    <scope>NUCLEOTIDE SEQUENCE</scope>
    <source>
        <strain evidence="8">Irish</strain>
        <tissue evidence="8">Whole body</tissue>
    </source>
</reference>
<feature type="transmembrane region" description="Helical" evidence="7">
    <location>
        <begin position="269"/>
        <end position="291"/>
    </location>
</feature>
<dbReference type="AlphaFoldDB" id="A0AA39FHG2"/>
<gene>
    <name evidence="8" type="ORF">PV328_011979</name>
</gene>
<dbReference type="PANTHER" id="PTHR31158">
    <property type="entry name" value="DUAL OXIDASE 2"/>
    <property type="match status" value="1"/>
</dbReference>
<keyword evidence="5 7" id="KW-0472">Membrane</keyword>
<evidence type="ECO:0000256" key="6">
    <source>
        <dbReference type="ARBA" id="ARBA00023180"/>
    </source>
</evidence>
<evidence type="ECO:0000256" key="1">
    <source>
        <dbReference type="ARBA" id="ARBA00004141"/>
    </source>
</evidence>
<comment type="caution">
    <text evidence="8">The sequence shown here is derived from an EMBL/GenBank/DDBJ whole genome shotgun (WGS) entry which is preliminary data.</text>
</comment>
<dbReference type="Proteomes" id="UP001168990">
    <property type="component" value="Unassembled WGS sequence"/>
</dbReference>
<keyword evidence="9" id="KW-1185">Reference proteome</keyword>
<keyword evidence="6" id="KW-0325">Glycoprotein</keyword>
<organism evidence="8 9">
    <name type="scientific">Microctonus aethiopoides</name>
    <dbReference type="NCBI Taxonomy" id="144406"/>
    <lineage>
        <taxon>Eukaryota</taxon>
        <taxon>Metazoa</taxon>
        <taxon>Ecdysozoa</taxon>
        <taxon>Arthropoda</taxon>
        <taxon>Hexapoda</taxon>
        <taxon>Insecta</taxon>
        <taxon>Pterygota</taxon>
        <taxon>Neoptera</taxon>
        <taxon>Endopterygota</taxon>
        <taxon>Hymenoptera</taxon>
        <taxon>Apocrita</taxon>
        <taxon>Ichneumonoidea</taxon>
        <taxon>Braconidae</taxon>
        <taxon>Euphorinae</taxon>
        <taxon>Microctonus</taxon>
    </lineage>
</organism>
<evidence type="ECO:0000313" key="9">
    <source>
        <dbReference type="Proteomes" id="UP001168990"/>
    </source>
</evidence>
<feature type="transmembrane region" description="Helical" evidence="7">
    <location>
        <begin position="226"/>
        <end position="248"/>
    </location>
</feature>
<name>A0AA39FHG2_9HYME</name>
<evidence type="ECO:0000313" key="8">
    <source>
        <dbReference type="EMBL" id="KAK0169486.1"/>
    </source>
</evidence>
<dbReference type="Pfam" id="PF10204">
    <property type="entry name" value="DuoxA"/>
    <property type="match status" value="1"/>
</dbReference>
<evidence type="ECO:0000256" key="5">
    <source>
        <dbReference type="ARBA" id="ARBA00023136"/>
    </source>
</evidence>
<dbReference type="PANTHER" id="PTHR31158:SF1">
    <property type="entry name" value="DOXA1 FACTOR-RELATED"/>
    <property type="match status" value="1"/>
</dbReference>
<evidence type="ECO:0000256" key="3">
    <source>
        <dbReference type="ARBA" id="ARBA00022692"/>
    </source>
</evidence>
<feature type="transmembrane region" description="Helical" evidence="7">
    <location>
        <begin position="200"/>
        <end position="220"/>
    </location>
</feature>
<dbReference type="EMBL" id="JAQQBS010000266">
    <property type="protein sequence ID" value="KAK0169486.1"/>
    <property type="molecule type" value="Genomic_DNA"/>
</dbReference>
<evidence type="ECO:0000256" key="2">
    <source>
        <dbReference type="ARBA" id="ARBA00009816"/>
    </source>
</evidence>
<accession>A0AA39FHG2</accession>
<protein>
    <recommendedName>
        <fullName evidence="10">Dual oxidase maturation factor 1</fullName>
    </recommendedName>
</protein>
<keyword evidence="3 7" id="KW-0812">Transmembrane</keyword>
<feature type="transmembrane region" description="Helical" evidence="7">
    <location>
        <begin position="23"/>
        <end position="47"/>
    </location>
</feature>
<evidence type="ECO:0008006" key="10">
    <source>
        <dbReference type="Google" id="ProtNLM"/>
    </source>
</evidence>
<dbReference type="GO" id="GO:0015031">
    <property type="term" value="P:protein transport"/>
    <property type="evidence" value="ECO:0007669"/>
    <property type="project" value="InterPro"/>
</dbReference>
<sequence>MQLFQFSSRSNGFPAIYDANKTLVTIGVTQLLVISSFIIITIAFLLIIPGYGKKKSIYVIIKAIISVLIGSTLIIATYGQEWEVGDVTSSVPYRAGQKHVFIAHISIKIGLRSINITLEEKSYNQVGHSPINQLIKYNEQFLWTWDQGRYGFGPNAGNLQKGMRQAQKKGLPTPIIWILDYLSIDGEGLRCGRLYRTAGWYCHILLWSAFSAWIMANIFLQSVGRYTAYLIGLTGAFEITSCIIWLTIRNCSRFIIRFPNGKITPTFGSTFWLTGSAGVFCLLLTFALIIMDLRYPNSLSAFLGVDILDQYDEHVVRTIEFDHITEQDNQVESIELEKFAGKCATKDLGVIFLKRRSTIKRAQKNLVHISSVPVKIYNYDNDMALYGNESIQPLSSSNDRTNNKFTPPILKRNIM</sequence>
<comment type="subcellular location">
    <subcellularLocation>
        <location evidence="1">Membrane</location>
        <topology evidence="1">Multi-pass membrane protein</topology>
    </subcellularLocation>
</comment>
<keyword evidence="4 7" id="KW-1133">Transmembrane helix</keyword>
<proteinExistence type="inferred from homology"/>
<comment type="similarity">
    <text evidence="2">Belongs to the DUOXA family.</text>
</comment>
<dbReference type="InterPro" id="IPR018469">
    <property type="entry name" value="Dual_oxidase_maturation_fac"/>
</dbReference>
<evidence type="ECO:0000256" key="4">
    <source>
        <dbReference type="ARBA" id="ARBA00022989"/>
    </source>
</evidence>
<dbReference type="GO" id="GO:0005789">
    <property type="term" value="C:endoplasmic reticulum membrane"/>
    <property type="evidence" value="ECO:0007669"/>
    <property type="project" value="InterPro"/>
</dbReference>
<feature type="transmembrane region" description="Helical" evidence="7">
    <location>
        <begin position="59"/>
        <end position="79"/>
    </location>
</feature>
<reference evidence="8" key="2">
    <citation type="submission" date="2023-03" db="EMBL/GenBank/DDBJ databases">
        <authorList>
            <person name="Inwood S.N."/>
            <person name="Skelly J.G."/>
            <person name="Guhlin J."/>
            <person name="Harrop T.W.R."/>
            <person name="Goldson S.G."/>
            <person name="Dearden P.K."/>
        </authorList>
    </citation>
    <scope>NUCLEOTIDE SEQUENCE</scope>
    <source>
        <strain evidence="8">Irish</strain>
        <tissue evidence="8">Whole body</tissue>
    </source>
</reference>